<name>A0A199W0D7_ANACO</name>
<proteinExistence type="predicted"/>
<dbReference type="Proteomes" id="UP000092600">
    <property type="component" value="Unassembled WGS sequence"/>
</dbReference>
<evidence type="ECO:0000313" key="3">
    <source>
        <dbReference type="Proteomes" id="UP000092600"/>
    </source>
</evidence>
<accession>A0A199W0D7</accession>
<evidence type="ECO:0000259" key="1">
    <source>
        <dbReference type="Pfam" id="PF13966"/>
    </source>
</evidence>
<dbReference type="AlphaFoldDB" id="A0A199W0D7"/>
<dbReference type="InterPro" id="IPR026960">
    <property type="entry name" value="RVT-Znf"/>
</dbReference>
<comment type="caution">
    <text evidence="2">The sequence shown here is derived from an EMBL/GenBank/DDBJ whole genome shotgun (WGS) entry which is preliminary data.</text>
</comment>
<feature type="domain" description="Reverse transcriptase zinc-binding" evidence="1">
    <location>
        <begin position="74"/>
        <end position="156"/>
    </location>
</feature>
<dbReference type="Pfam" id="PF13966">
    <property type="entry name" value="zf-RVT"/>
    <property type="match status" value="1"/>
</dbReference>
<protein>
    <submittedName>
        <fullName evidence="2">Putative ribonuclease H protein</fullName>
    </submittedName>
</protein>
<gene>
    <name evidence="2" type="ORF">ACMD2_22745</name>
</gene>
<dbReference type="EMBL" id="LSRQ01000445">
    <property type="protein sequence ID" value="OAY82706.1"/>
    <property type="molecule type" value="Genomic_DNA"/>
</dbReference>
<organism evidence="2 3">
    <name type="scientific">Ananas comosus</name>
    <name type="common">Pineapple</name>
    <name type="synonym">Ananas ananas</name>
    <dbReference type="NCBI Taxonomy" id="4615"/>
    <lineage>
        <taxon>Eukaryota</taxon>
        <taxon>Viridiplantae</taxon>
        <taxon>Streptophyta</taxon>
        <taxon>Embryophyta</taxon>
        <taxon>Tracheophyta</taxon>
        <taxon>Spermatophyta</taxon>
        <taxon>Magnoliopsida</taxon>
        <taxon>Liliopsida</taxon>
        <taxon>Poales</taxon>
        <taxon>Bromeliaceae</taxon>
        <taxon>Bromelioideae</taxon>
        <taxon>Ananas</taxon>
    </lineage>
</organism>
<dbReference type="PANTHER" id="PTHR36617:SF15">
    <property type="entry name" value="REVERSE TRANSCRIPTASE ZINC-BINDING DOMAIN-CONTAINING PROTEIN"/>
    <property type="match status" value="1"/>
</dbReference>
<sequence>MVWGKDIEPMVPGSLSFGWGEKRNWNWTKIFGADVGQVQGLLPCCLELVERISLFSVEHRPDMIQWRWSADGHFSIKSTYSALTDGGTRDARASYIWKLKIPLKVKVFSWLVLKKRMLTRDTLVKRGWLDDSICVLCGSGEESVDHLFTRCVFCKFILVSGVDDIQANDLENDVNLVWDRWRDRKDHPKKRTRLTDLVGC</sequence>
<evidence type="ECO:0000313" key="2">
    <source>
        <dbReference type="EMBL" id="OAY82706.1"/>
    </source>
</evidence>
<reference evidence="2 3" key="1">
    <citation type="journal article" date="2016" name="DNA Res.">
        <title>The draft genome of MD-2 pineapple using hybrid error correction of long reads.</title>
        <authorList>
            <person name="Redwan R.M."/>
            <person name="Saidin A."/>
            <person name="Kumar S.V."/>
        </authorList>
    </citation>
    <scope>NUCLEOTIDE SEQUENCE [LARGE SCALE GENOMIC DNA]</scope>
    <source>
        <strain evidence="3">cv. MD2</strain>
        <tissue evidence="2">Leaf</tissue>
    </source>
</reference>
<dbReference type="PANTHER" id="PTHR36617">
    <property type="entry name" value="PROTEIN, PUTATIVE-RELATED"/>
    <property type="match status" value="1"/>
</dbReference>
<dbReference type="STRING" id="4615.A0A199W0D7"/>